<feature type="compositionally biased region" description="Low complexity" evidence="2">
    <location>
        <begin position="433"/>
        <end position="460"/>
    </location>
</feature>
<feature type="region of interest" description="Disordered" evidence="2">
    <location>
        <begin position="183"/>
        <end position="205"/>
    </location>
</feature>
<organism evidence="3 4">
    <name type="scientific">Boletus reticuloceps</name>
    <dbReference type="NCBI Taxonomy" id="495285"/>
    <lineage>
        <taxon>Eukaryota</taxon>
        <taxon>Fungi</taxon>
        <taxon>Dikarya</taxon>
        <taxon>Basidiomycota</taxon>
        <taxon>Agaricomycotina</taxon>
        <taxon>Agaricomycetes</taxon>
        <taxon>Agaricomycetidae</taxon>
        <taxon>Boletales</taxon>
        <taxon>Boletineae</taxon>
        <taxon>Boletaceae</taxon>
        <taxon>Boletoideae</taxon>
        <taxon>Boletus</taxon>
    </lineage>
</organism>
<sequence>MASYVQLIRKDVFRQESCDASSWPSHVSEFVRSLQNEMKIPSWFKQGPGDCANRSLDRFCTSDDPYNVDLWDSMDKIIDKETEQRLRSVFNTALVDCARIQAVVKAEDLTGTPFPKESFLVILVRNAVSEAHTGLFSLEDVPVVLPRHFSGETIPILKYMTKRFYAPLVISIIQELPVEQKESDVGHQLSDEEESTTGSSESKLVVHSPPTLSEWLDACERPKTPEEDEEEDEEEGFLSPQFEAHFIAYPPSATIPSLCHIPVLCMADEEQLPVLMSSLLYQRAVWHVTDPLVGLEFSKYDTTIRLFAGWLEEDVSPNSALPRVHIGEIRTPLKLDLSLPSVALVVSQLLYSLESHIRHVRDSARHSVGAVISHTQSHPSISWRIDTDYFQKEGSASVPENNNTRNTIIHWIKSQQYPIPEDSTMPSHKSKRGTSLSGSTTSSATPQRSTSSLLFPPPASSLASEATHLSLEIREPEPDVLMSSDAARQKSRLSFSAFADTTEDTDDRVFRWMFDRRVVPQSLPTDSDFRQEYCDMTGFIWPDTWSSREDLPSVDAAVEPCIQELLESVAVLKTRPGAVKSIPVNEFPFDLGTLERSFSAIFQASHRCREKTKQGQGMLSEAAWRHDHDRLLFDFFIRLIQPTTGDATHTLIDGHSIVPLEDPLSRPILETTLRLPKSDNSEVGDQVKLGPGIQMLVMRQANDLVTWLQDHGRPPNAYSAEFQHSAFVIGHFSSWALETEETEEKKISYLTGLPSIGRCDALGRLLVELPNVSPGAVHRFPLVVRRARDFKPQASKGATESRASSRKSRPPSSMSEGNSSLKVPVRSSGKKTEKSGARYTLPSSSVSTSMNLFDKGQRSSPESVDLLVREVQHLQVGTNAPYLELPILTAEYKKASAGLMKGTNQVRMYLTASVKFLQAIGITDFAVYGVQTDGPITVIPAAILRGKDNSICLFERLVEKIDISTPVGAWHYATILCRLAQNHAKKLEEKFEKVRDNLVKSLQNGDEVESWTLEHQWEKLGVNKVN</sequence>
<feature type="region of interest" description="Disordered" evidence="2">
    <location>
        <begin position="418"/>
        <end position="460"/>
    </location>
</feature>
<accession>A0A8I2YVU6</accession>
<dbReference type="OrthoDB" id="2758165at2759"/>
<feature type="region of interest" description="Disordered" evidence="2">
    <location>
        <begin position="791"/>
        <end position="844"/>
    </location>
</feature>
<protein>
    <submittedName>
        <fullName evidence="3">Uncharacterized protein</fullName>
    </submittedName>
</protein>
<keyword evidence="1" id="KW-0175">Coiled coil</keyword>
<evidence type="ECO:0000256" key="1">
    <source>
        <dbReference type="SAM" id="Coils"/>
    </source>
</evidence>
<reference evidence="3" key="1">
    <citation type="submission" date="2021-03" db="EMBL/GenBank/DDBJ databases">
        <title>Evolutionary innovations through gain and loss of genes in the ectomycorrhizal Boletales.</title>
        <authorList>
            <person name="Wu G."/>
            <person name="Miyauchi S."/>
            <person name="Morin E."/>
            <person name="Yang Z.-L."/>
            <person name="Xu J."/>
            <person name="Martin F.M."/>
        </authorList>
    </citation>
    <scope>NUCLEOTIDE SEQUENCE</scope>
    <source>
        <strain evidence="3">BR01</strain>
    </source>
</reference>
<evidence type="ECO:0000313" key="4">
    <source>
        <dbReference type="Proteomes" id="UP000683000"/>
    </source>
</evidence>
<gene>
    <name evidence="3" type="ORF">JVT61DRAFT_13295</name>
</gene>
<comment type="caution">
    <text evidence="3">The sequence shown here is derived from an EMBL/GenBank/DDBJ whole genome shotgun (WGS) entry which is preliminary data.</text>
</comment>
<evidence type="ECO:0000313" key="3">
    <source>
        <dbReference type="EMBL" id="KAG6379004.1"/>
    </source>
</evidence>
<dbReference type="EMBL" id="JAGFBS010000006">
    <property type="protein sequence ID" value="KAG6379004.1"/>
    <property type="molecule type" value="Genomic_DNA"/>
</dbReference>
<dbReference type="AlphaFoldDB" id="A0A8I2YVU6"/>
<name>A0A8I2YVU6_9AGAM</name>
<proteinExistence type="predicted"/>
<dbReference type="Proteomes" id="UP000683000">
    <property type="component" value="Unassembled WGS sequence"/>
</dbReference>
<evidence type="ECO:0000256" key="2">
    <source>
        <dbReference type="SAM" id="MobiDB-lite"/>
    </source>
</evidence>
<keyword evidence="4" id="KW-1185">Reference proteome</keyword>
<feature type="coiled-coil region" evidence="1">
    <location>
        <begin position="977"/>
        <end position="1004"/>
    </location>
</feature>